<dbReference type="Pfam" id="PF01205">
    <property type="entry name" value="Impact_N"/>
    <property type="match status" value="1"/>
</dbReference>
<dbReference type="PANTHER" id="PTHR16301:SF20">
    <property type="entry name" value="IMPACT FAMILY MEMBER YIGZ"/>
    <property type="match status" value="1"/>
</dbReference>
<protein>
    <recommendedName>
        <fullName evidence="6">YigZ family protein</fullName>
    </recommendedName>
</protein>
<dbReference type="InterPro" id="IPR001498">
    <property type="entry name" value="Impact_N"/>
</dbReference>
<dbReference type="InterPro" id="IPR036956">
    <property type="entry name" value="Impact_N_sf"/>
</dbReference>
<comment type="caution">
    <text evidence="4">The sequence shown here is derived from an EMBL/GenBank/DDBJ whole genome shotgun (WGS) entry which is preliminary data.</text>
</comment>
<evidence type="ECO:0000259" key="3">
    <source>
        <dbReference type="Pfam" id="PF09186"/>
    </source>
</evidence>
<name>A0ABQ2CXG5_9DEIO</name>
<evidence type="ECO:0000259" key="2">
    <source>
        <dbReference type="Pfam" id="PF01205"/>
    </source>
</evidence>
<comment type="similarity">
    <text evidence="1">Belongs to the IMPACT family.</text>
</comment>
<accession>A0ABQ2CXG5</accession>
<dbReference type="InterPro" id="IPR020568">
    <property type="entry name" value="Ribosomal_Su5_D2-typ_SF"/>
</dbReference>
<dbReference type="EMBL" id="BMOD01000002">
    <property type="protein sequence ID" value="GGJ26192.1"/>
    <property type="molecule type" value="Genomic_DNA"/>
</dbReference>
<evidence type="ECO:0000313" key="4">
    <source>
        <dbReference type="EMBL" id="GGJ26192.1"/>
    </source>
</evidence>
<dbReference type="SUPFAM" id="SSF54980">
    <property type="entry name" value="EF-G C-terminal domain-like"/>
    <property type="match status" value="1"/>
</dbReference>
<gene>
    <name evidence="4" type="ORF">GCM10008938_10460</name>
</gene>
<feature type="domain" description="UPF0029" evidence="3">
    <location>
        <begin position="136"/>
        <end position="192"/>
    </location>
</feature>
<dbReference type="InterPro" id="IPR023582">
    <property type="entry name" value="Impact"/>
</dbReference>
<dbReference type="SUPFAM" id="SSF54211">
    <property type="entry name" value="Ribosomal protein S5 domain 2-like"/>
    <property type="match status" value="1"/>
</dbReference>
<evidence type="ECO:0008006" key="6">
    <source>
        <dbReference type="Google" id="ProtNLM"/>
    </source>
</evidence>
<evidence type="ECO:0000313" key="5">
    <source>
        <dbReference type="Proteomes" id="UP000632222"/>
    </source>
</evidence>
<sequence>MALFTTLKHPTEHQEQVKGSDFLVYASRADAPEEALAFVQGIRTKHPEATHVCWAYRIEQNYRFNDDGEPGGTAGQPILRAIEGQGLDHTVVAVVRYYGGTKLGAGGLVRAYGGSAAEALRTAAKHQELPRIDLTIQVPFELTSVLYRLLENHTLFDRSEEYTEQGLTFQLSLLADELEQLQQQVQDATRGQGKVLLDS</sequence>
<reference evidence="5" key="1">
    <citation type="journal article" date="2019" name="Int. J. Syst. Evol. Microbiol.">
        <title>The Global Catalogue of Microorganisms (GCM) 10K type strain sequencing project: providing services to taxonomists for standard genome sequencing and annotation.</title>
        <authorList>
            <consortium name="The Broad Institute Genomics Platform"/>
            <consortium name="The Broad Institute Genome Sequencing Center for Infectious Disease"/>
            <person name="Wu L."/>
            <person name="Ma J."/>
        </authorList>
    </citation>
    <scope>NUCLEOTIDE SEQUENCE [LARGE SCALE GENOMIC DNA]</scope>
    <source>
        <strain evidence="5">JCM 14370</strain>
    </source>
</reference>
<dbReference type="Pfam" id="PF09186">
    <property type="entry name" value="DUF1949"/>
    <property type="match status" value="1"/>
</dbReference>
<dbReference type="Gene3D" id="3.30.70.240">
    <property type="match status" value="1"/>
</dbReference>
<dbReference type="RefSeq" id="WP_189000916.1">
    <property type="nucleotide sequence ID" value="NZ_BMOD01000002.1"/>
</dbReference>
<proteinExistence type="inferred from homology"/>
<dbReference type="PANTHER" id="PTHR16301">
    <property type="entry name" value="IMPACT-RELATED"/>
    <property type="match status" value="1"/>
</dbReference>
<dbReference type="Gene3D" id="3.30.230.30">
    <property type="entry name" value="Impact, N-terminal domain"/>
    <property type="match status" value="1"/>
</dbReference>
<dbReference type="Proteomes" id="UP000632222">
    <property type="component" value="Unassembled WGS sequence"/>
</dbReference>
<dbReference type="InterPro" id="IPR035647">
    <property type="entry name" value="EFG_III/V"/>
</dbReference>
<feature type="domain" description="Impact N-terminal" evidence="2">
    <location>
        <begin position="18"/>
        <end position="120"/>
    </location>
</feature>
<organism evidence="4 5">
    <name type="scientific">Deinococcus roseus</name>
    <dbReference type="NCBI Taxonomy" id="392414"/>
    <lineage>
        <taxon>Bacteria</taxon>
        <taxon>Thermotogati</taxon>
        <taxon>Deinococcota</taxon>
        <taxon>Deinococci</taxon>
        <taxon>Deinococcales</taxon>
        <taxon>Deinococcaceae</taxon>
        <taxon>Deinococcus</taxon>
    </lineage>
</organism>
<evidence type="ECO:0000256" key="1">
    <source>
        <dbReference type="ARBA" id="ARBA00007665"/>
    </source>
</evidence>
<keyword evidence="5" id="KW-1185">Reference proteome</keyword>
<dbReference type="InterPro" id="IPR015269">
    <property type="entry name" value="UPF0029_Impact_C"/>
</dbReference>